<dbReference type="NCBIfam" id="TIGR00055">
    <property type="entry name" value="uppS"/>
    <property type="match status" value="1"/>
</dbReference>
<dbReference type="PROSITE" id="PS01066">
    <property type="entry name" value="UPP_SYNTHASE"/>
    <property type="match status" value="1"/>
</dbReference>
<dbReference type="EMBL" id="CP136890">
    <property type="protein sequence ID" value="WOK93906.1"/>
    <property type="molecule type" value="Genomic_DNA"/>
</dbReference>
<accession>A0AAQ3JQ07</accession>
<evidence type="ECO:0000256" key="3">
    <source>
        <dbReference type="RuleBase" id="RU363018"/>
    </source>
</evidence>
<dbReference type="CDD" id="cd00475">
    <property type="entry name" value="Cis_IPPS"/>
    <property type="match status" value="1"/>
</dbReference>
<dbReference type="PANTHER" id="PTHR10291">
    <property type="entry name" value="DEHYDRODOLICHYL DIPHOSPHATE SYNTHASE FAMILY MEMBER"/>
    <property type="match status" value="1"/>
</dbReference>
<protein>
    <recommendedName>
        <fullName evidence="3">Alkyl transferase</fullName>
        <ecNumber evidence="3">2.5.1.-</ecNumber>
    </recommendedName>
</protein>
<dbReference type="InterPro" id="IPR001441">
    <property type="entry name" value="UPP_synth-like"/>
</dbReference>
<keyword evidence="5" id="KW-1185">Reference proteome</keyword>
<dbReference type="Proteomes" id="UP001327560">
    <property type="component" value="Chromosome 1"/>
</dbReference>
<dbReference type="SUPFAM" id="SSF64005">
    <property type="entry name" value="Undecaprenyl diphosphate synthase"/>
    <property type="match status" value="1"/>
</dbReference>
<dbReference type="FunFam" id="3.40.1180.10:FF:000001">
    <property type="entry name" value="(2E,6E)-farnesyl-diphosphate-specific ditrans,polycis-undecaprenyl-diphosphate synthase"/>
    <property type="match status" value="1"/>
</dbReference>
<name>A0AAQ3JQ07_9LILI</name>
<keyword evidence="2 3" id="KW-0808">Transferase</keyword>
<dbReference type="GO" id="GO:0005737">
    <property type="term" value="C:cytoplasm"/>
    <property type="evidence" value="ECO:0007669"/>
    <property type="project" value="UniProtKB-ARBA"/>
</dbReference>
<reference evidence="4 5" key="1">
    <citation type="submission" date="2023-10" db="EMBL/GenBank/DDBJ databases">
        <title>Chromosome-scale genome assembly provides insights into flower coloration mechanisms of Canna indica.</title>
        <authorList>
            <person name="Li C."/>
        </authorList>
    </citation>
    <scope>NUCLEOTIDE SEQUENCE [LARGE SCALE GENOMIC DNA]</scope>
    <source>
        <tissue evidence="4">Flower</tissue>
    </source>
</reference>
<gene>
    <name evidence="4" type="ORF">Cni_G02607</name>
</gene>
<dbReference type="EC" id="2.5.1.-" evidence="3"/>
<dbReference type="Gene3D" id="3.40.1180.10">
    <property type="entry name" value="Decaprenyl diphosphate synthase-like"/>
    <property type="match status" value="1"/>
</dbReference>
<dbReference type="GO" id="GO:0045547">
    <property type="term" value="F:ditrans,polycis-polyprenyl diphosphate synthase [(2E,6E)-farnesyl diphosphate specific] activity"/>
    <property type="evidence" value="ECO:0007669"/>
    <property type="project" value="TreeGrafter"/>
</dbReference>
<dbReference type="AlphaFoldDB" id="A0AAQ3JQ07"/>
<sequence>MLSTVHTAFPLNHQKPYSAHLCSLSSRGIIANTSLLLTPTRPRSSPSLCAALPTDASSAAAATVREESEEGAALPSLLRQGPLPKHVAIIMDGSSRWARARGMPSSFGHEAGHRALKKIVELSGRWGVRALTVYAFSSENWTRPEAEVDFLMMLFESVLKGSLGDFMKDEISVSIIGDITELPQSLQKLAKEVVDMTKKNTKLDVLVAISYSGRRELKRACQNIAQKVKHGLLAPEDITESHIEQELETNHIEFPHPDLLIRTSGELRVSNFLLWQLAYTELFFTKTYWPDFGEEDYVEALHSFQSRQRRFGQRLN</sequence>
<evidence type="ECO:0000256" key="2">
    <source>
        <dbReference type="ARBA" id="ARBA00022679"/>
    </source>
</evidence>
<dbReference type="HAMAP" id="MF_01139">
    <property type="entry name" value="ISPT"/>
    <property type="match status" value="1"/>
</dbReference>
<dbReference type="InterPro" id="IPR018520">
    <property type="entry name" value="UPP_synth-like_CS"/>
</dbReference>
<evidence type="ECO:0000313" key="5">
    <source>
        <dbReference type="Proteomes" id="UP001327560"/>
    </source>
</evidence>
<evidence type="ECO:0000313" key="4">
    <source>
        <dbReference type="EMBL" id="WOK93906.1"/>
    </source>
</evidence>
<dbReference type="PANTHER" id="PTHR10291:SF0">
    <property type="entry name" value="DEHYDRODOLICHYL DIPHOSPHATE SYNTHASE 2"/>
    <property type="match status" value="1"/>
</dbReference>
<dbReference type="Pfam" id="PF01255">
    <property type="entry name" value="Prenyltransf"/>
    <property type="match status" value="1"/>
</dbReference>
<comment type="similarity">
    <text evidence="3">Belongs to the UPP synthase family.</text>
</comment>
<evidence type="ECO:0000256" key="1">
    <source>
        <dbReference type="ARBA" id="ARBA00001946"/>
    </source>
</evidence>
<comment type="cofactor">
    <cofactor evidence="1">
        <name>Mg(2+)</name>
        <dbReference type="ChEBI" id="CHEBI:18420"/>
    </cofactor>
</comment>
<proteinExistence type="inferred from homology"/>
<dbReference type="GO" id="GO:0016094">
    <property type="term" value="P:polyprenol biosynthetic process"/>
    <property type="evidence" value="ECO:0007669"/>
    <property type="project" value="TreeGrafter"/>
</dbReference>
<organism evidence="4 5">
    <name type="scientific">Canna indica</name>
    <name type="common">Indian-shot</name>
    <dbReference type="NCBI Taxonomy" id="4628"/>
    <lineage>
        <taxon>Eukaryota</taxon>
        <taxon>Viridiplantae</taxon>
        <taxon>Streptophyta</taxon>
        <taxon>Embryophyta</taxon>
        <taxon>Tracheophyta</taxon>
        <taxon>Spermatophyta</taxon>
        <taxon>Magnoliopsida</taxon>
        <taxon>Liliopsida</taxon>
        <taxon>Zingiberales</taxon>
        <taxon>Cannaceae</taxon>
        <taxon>Canna</taxon>
    </lineage>
</organism>
<dbReference type="InterPro" id="IPR036424">
    <property type="entry name" value="UPP_synth-like_sf"/>
</dbReference>